<dbReference type="GO" id="GO:0004674">
    <property type="term" value="F:protein serine/threonine kinase activity"/>
    <property type="evidence" value="ECO:0007669"/>
    <property type="project" value="UniProtKB-KW"/>
</dbReference>
<evidence type="ECO:0000256" key="10">
    <source>
        <dbReference type="PROSITE-ProRule" id="PRU10141"/>
    </source>
</evidence>
<dbReference type="Pfam" id="PF00069">
    <property type="entry name" value="Pkinase"/>
    <property type="match status" value="1"/>
</dbReference>
<dbReference type="InterPro" id="IPR051131">
    <property type="entry name" value="NEK_Ser/Thr_kinase_NIMA"/>
</dbReference>
<evidence type="ECO:0000256" key="7">
    <source>
        <dbReference type="ARBA" id="ARBA00047899"/>
    </source>
</evidence>
<comment type="catalytic activity">
    <reaction evidence="8">
        <text>L-seryl-[protein] + ATP = O-phospho-L-seryl-[protein] + ADP + H(+)</text>
        <dbReference type="Rhea" id="RHEA:17989"/>
        <dbReference type="Rhea" id="RHEA-COMP:9863"/>
        <dbReference type="Rhea" id="RHEA-COMP:11604"/>
        <dbReference type="ChEBI" id="CHEBI:15378"/>
        <dbReference type="ChEBI" id="CHEBI:29999"/>
        <dbReference type="ChEBI" id="CHEBI:30616"/>
        <dbReference type="ChEBI" id="CHEBI:83421"/>
        <dbReference type="ChEBI" id="CHEBI:456216"/>
        <dbReference type="EC" id="2.7.11.1"/>
    </reaction>
</comment>
<dbReference type="EMBL" id="JH767164">
    <property type="protein sequence ID" value="EQC32316.1"/>
    <property type="molecule type" value="Genomic_DNA"/>
</dbReference>
<keyword evidence="5 13" id="KW-0418">Kinase</keyword>
<evidence type="ECO:0000313" key="13">
    <source>
        <dbReference type="EMBL" id="EQC32316.1"/>
    </source>
</evidence>
<dbReference type="InterPro" id="IPR006869">
    <property type="entry name" value="DUF547"/>
</dbReference>
<keyword evidence="14" id="KW-1185">Reference proteome</keyword>
<dbReference type="InterPro" id="IPR011009">
    <property type="entry name" value="Kinase-like_dom_sf"/>
</dbReference>
<evidence type="ECO:0000256" key="3">
    <source>
        <dbReference type="ARBA" id="ARBA00022679"/>
    </source>
</evidence>
<dbReference type="FunFam" id="1.10.510.10:FF:000535">
    <property type="entry name" value="Serine/threonine-protein kinase a"/>
    <property type="match status" value="1"/>
</dbReference>
<dbReference type="InterPro" id="IPR008271">
    <property type="entry name" value="Ser/Thr_kinase_AS"/>
</dbReference>
<dbReference type="PROSITE" id="PS00108">
    <property type="entry name" value="PROTEIN_KINASE_ST"/>
    <property type="match status" value="1"/>
</dbReference>
<evidence type="ECO:0000256" key="4">
    <source>
        <dbReference type="ARBA" id="ARBA00022741"/>
    </source>
</evidence>
<evidence type="ECO:0000256" key="1">
    <source>
        <dbReference type="ARBA" id="ARBA00012513"/>
    </source>
</evidence>
<keyword evidence="2" id="KW-0723">Serine/threonine-protein kinase</keyword>
<dbReference type="GO" id="GO:0000160">
    <property type="term" value="P:phosphorelay signal transduction system"/>
    <property type="evidence" value="ECO:0007669"/>
    <property type="project" value="InterPro"/>
</dbReference>
<dbReference type="SMART" id="SM00448">
    <property type="entry name" value="REC"/>
    <property type="match status" value="1"/>
</dbReference>
<dbReference type="PANTHER" id="PTHR44899">
    <property type="entry name" value="CAMK FAMILY PROTEIN KINASE"/>
    <property type="match status" value="1"/>
</dbReference>
<sequence length="875" mass="98068">MNPSEVHVLVVEDDEFTRMATIDILMSIGYRVTAVENGGDALTAMVSAPMGFDLVLCDVMLPVLTGIQLLECVAKEDSLAHIPIVMTSSNEEMDVVTSCLSKGAKDYLIKPIQYNTAKTLVRHVWLARQSHMEGMRLNTAATQSVWRDIEVLRTIGKGTHGTVVMARRKHDGAIVAVKRVPLSAASESSRKQADNEVILLKSLYHVNIVRFYDSFVLQNDELNIVMEFCDGGNLRQVAKLRTKANAGYFPEPLIMSWFAQLVLAVSYIHGKNVLHRDLKAQNVFLTRKHVVKLGDFGISKALAGDDTAMTSVGTPESMSPEICRGERYGKKSDIWSLGCVLYEMAMLARPFEAMTLQEMFNKICLGDYPPLPPFFSKELRLLIQLMLQQDPNKRPSIEDICRFPFVQAPIQAFLADHAVEFELALETEAKMNQPAIALSGVNPFLPQAPPQQPLAMPSPPPDSSLREIALSSQVVGLAAPELAKHGDDYNASHHRSHALQETLADRLRARTHVATHRLGYFSSVAHCAPGREIAAAFVRDYRENKANPLKPEREIYDMGLAAIKELVLSEALHIVSAQHPRALERTLEWTRGGPVEDALFRFQVDEVGQARNLRYIASHMDVSPMEVCLEARALAAELHSHAKFPHGIALNWSYPPPDVDYSGAGLYRLFLKTIAKLQLVDLAKLTTKDRQTFFINIYNTMVLHGAIELSVPHTSDQYKAFEKDMVYRLGGLTFSLADIRHGILRSNRKPPSAFWGRQLENHDPRIAYCFRTRDPRSLLALLEFCAPLATPTEAVILRPGRTDTDLEQAMKAYCERHVSVETVPRTVRLPKLFSVYLEDFGSSESEMLGWLTQYMKECPPDIMLYRIKYNHGILV</sequence>
<dbReference type="InParanoid" id="T0QC76"/>
<evidence type="ECO:0000259" key="11">
    <source>
        <dbReference type="PROSITE" id="PS50011"/>
    </source>
</evidence>
<dbReference type="eggNOG" id="KOG0589">
    <property type="taxonomic scope" value="Eukaryota"/>
</dbReference>
<reference evidence="13 14" key="1">
    <citation type="submission" date="2012-04" db="EMBL/GenBank/DDBJ databases">
        <title>The Genome Sequence of Saprolegnia declina VS20.</title>
        <authorList>
            <consortium name="The Broad Institute Genome Sequencing Platform"/>
            <person name="Russ C."/>
            <person name="Nusbaum C."/>
            <person name="Tyler B."/>
            <person name="van West P."/>
            <person name="Dieguez-Uribeondo J."/>
            <person name="de Bruijn I."/>
            <person name="Tripathy S."/>
            <person name="Jiang R."/>
            <person name="Young S.K."/>
            <person name="Zeng Q."/>
            <person name="Gargeya S."/>
            <person name="Fitzgerald M."/>
            <person name="Haas B."/>
            <person name="Abouelleil A."/>
            <person name="Alvarado L."/>
            <person name="Arachchi H.M."/>
            <person name="Berlin A."/>
            <person name="Chapman S.B."/>
            <person name="Goldberg J."/>
            <person name="Griggs A."/>
            <person name="Gujja S."/>
            <person name="Hansen M."/>
            <person name="Howarth C."/>
            <person name="Imamovic A."/>
            <person name="Larimer J."/>
            <person name="McCowen C."/>
            <person name="Montmayeur A."/>
            <person name="Murphy C."/>
            <person name="Neiman D."/>
            <person name="Pearson M."/>
            <person name="Priest M."/>
            <person name="Roberts A."/>
            <person name="Saif S."/>
            <person name="Shea T."/>
            <person name="Sisk P."/>
            <person name="Sykes S."/>
            <person name="Wortman J."/>
            <person name="Nusbaum C."/>
            <person name="Birren B."/>
        </authorList>
    </citation>
    <scope>NUCLEOTIDE SEQUENCE [LARGE SCALE GENOMIC DNA]</scope>
    <source>
        <strain evidence="13 14">VS20</strain>
    </source>
</reference>
<dbReference type="Gene3D" id="1.10.510.10">
    <property type="entry name" value="Transferase(Phosphotransferase) domain 1"/>
    <property type="match status" value="1"/>
</dbReference>
<dbReference type="AlphaFoldDB" id="T0QC76"/>
<dbReference type="InterPro" id="IPR017441">
    <property type="entry name" value="Protein_kinase_ATP_BS"/>
</dbReference>
<evidence type="ECO:0000313" key="14">
    <source>
        <dbReference type="Proteomes" id="UP000030762"/>
    </source>
</evidence>
<feature type="binding site" evidence="10">
    <location>
        <position position="178"/>
    </location>
    <ligand>
        <name>ATP</name>
        <dbReference type="ChEBI" id="CHEBI:30616"/>
    </ligand>
</feature>
<feature type="domain" description="Protein kinase" evidence="11">
    <location>
        <begin position="149"/>
        <end position="406"/>
    </location>
</feature>
<feature type="modified residue" description="4-aspartylphosphate" evidence="9">
    <location>
        <position position="58"/>
    </location>
</feature>
<keyword evidence="9" id="KW-0597">Phosphoprotein</keyword>
<gene>
    <name evidence="13" type="ORF">SDRG_10063</name>
</gene>
<dbReference type="InterPro" id="IPR000719">
    <property type="entry name" value="Prot_kinase_dom"/>
</dbReference>
<dbReference type="GO" id="GO:0005524">
    <property type="term" value="F:ATP binding"/>
    <property type="evidence" value="ECO:0007669"/>
    <property type="project" value="UniProtKB-UniRule"/>
</dbReference>
<dbReference type="EC" id="2.7.11.1" evidence="1"/>
<dbReference type="Proteomes" id="UP000030762">
    <property type="component" value="Unassembled WGS sequence"/>
</dbReference>
<keyword evidence="4 10" id="KW-0547">Nucleotide-binding</keyword>
<dbReference type="RefSeq" id="XP_008614257.1">
    <property type="nucleotide sequence ID" value="XM_008616035.1"/>
</dbReference>
<keyword evidence="6 10" id="KW-0067">ATP-binding</keyword>
<dbReference type="SUPFAM" id="SSF56112">
    <property type="entry name" value="Protein kinase-like (PK-like)"/>
    <property type="match status" value="1"/>
</dbReference>
<dbReference type="GeneID" id="19950790"/>
<dbReference type="VEuPathDB" id="FungiDB:SDRG_10063"/>
<evidence type="ECO:0000256" key="8">
    <source>
        <dbReference type="ARBA" id="ARBA00048679"/>
    </source>
</evidence>
<evidence type="ECO:0000256" key="6">
    <source>
        <dbReference type="ARBA" id="ARBA00022840"/>
    </source>
</evidence>
<dbReference type="Pfam" id="PF00072">
    <property type="entry name" value="Response_reg"/>
    <property type="match status" value="1"/>
</dbReference>
<dbReference type="Pfam" id="PF04784">
    <property type="entry name" value="DUF547"/>
    <property type="match status" value="1"/>
</dbReference>
<dbReference type="InterPro" id="IPR011006">
    <property type="entry name" value="CheY-like_superfamily"/>
</dbReference>
<name>T0QC76_SAPDV</name>
<evidence type="ECO:0000259" key="12">
    <source>
        <dbReference type="PROSITE" id="PS50110"/>
    </source>
</evidence>
<dbReference type="CDD" id="cd08215">
    <property type="entry name" value="STKc_Nek"/>
    <property type="match status" value="1"/>
</dbReference>
<dbReference type="PROSITE" id="PS00107">
    <property type="entry name" value="PROTEIN_KINASE_ATP"/>
    <property type="match status" value="1"/>
</dbReference>
<dbReference type="OMA" id="YNTMVLH"/>
<evidence type="ECO:0000256" key="2">
    <source>
        <dbReference type="ARBA" id="ARBA00022527"/>
    </source>
</evidence>
<comment type="catalytic activity">
    <reaction evidence="7">
        <text>L-threonyl-[protein] + ATP = O-phospho-L-threonyl-[protein] + ADP + H(+)</text>
        <dbReference type="Rhea" id="RHEA:46608"/>
        <dbReference type="Rhea" id="RHEA-COMP:11060"/>
        <dbReference type="Rhea" id="RHEA-COMP:11605"/>
        <dbReference type="ChEBI" id="CHEBI:15378"/>
        <dbReference type="ChEBI" id="CHEBI:30013"/>
        <dbReference type="ChEBI" id="CHEBI:30616"/>
        <dbReference type="ChEBI" id="CHEBI:61977"/>
        <dbReference type="ChEBI" id="CHEBI:456216"/>
        <dbReference type="EC" id="2.7.11.1"/>
    </reaction>
</comment>
<protein>
    <recommendedName>
        <fullName evidence="1">non-specific serine/threonine protein kinase</fullName>
        <ecNumber evidence="1">2.7.11.1</ecNumber>
    </recommendedName>
</protein>
<dbReference type="STRING" id="1156394.T0QC76"/>
<dbReference type="OrthoDB" id="248923at2759"/>
<dbReference type="SMART" id="SM00220">
    <property type="entry name" value="S_TKc"/>
    <property type="match status" value="1"/>
</dbReference>
<accession>T0QC76</accession>
<proteinExistence type="predicted"/>
<evidence type="ECO:0000256" key="5">
    <source>
        <dbReference type="ARBA" id="ARBA00022777"/>
    </source>
</evidence>
<dbReference type="Gene3D" id="3.40.50.2300">
    <property type="match status" value="1"/>
</dbReference>
<dbReference type="PANTHER" id="PTHR44899:SF3">
    <property type="entry name" value="SERINE_THREONINE-PROTEIN KINASE NEK1"/>
    <property type="match status" value="1"/>
</dbReference>
<dbReference type="PROSITE" id="PS50011">
    <property type="entry name" value="PROTEIN_KINASE_DOM"/>
    <property type="match status" value="1"/>
</dbReference>
<dbReference type="InterPro" id="IPR001789">
    <property type="entry name" value="Sig_transdc_resp-reg_receiver"/>
</dbReference>
<dbReference type="PROSITE" id="PS50110">
    <property type="entry name" value="RESPONSE_REGULATORY"/>
    <property type="match status" value="1"/>
</dbReference>
<keyword evidence="3" id="KW-0808">Transferase</keyword>
<feature type="domain" description="Response regulatory" evidence="12">
    <location>
        <begin position="7"/>
        <end position="125"/>
    </location>
</feature>
<evidence type="ECO:0000256" key="9">
    <source>
        <dbReference type="PROSITE-ProRule" id="PRU00169"/>
    </source>
</evidence>
<dbReference type="SUPFAM" id="SSF52172">
    <property type="entry name" value="CheY-like"/>
    <property type="match status" value="1"/>
</dbReference>
<organism evidence="13 14">
    <name type="scientific">Saprolegnia diclina (strain VS20)</name>
    <dbReference type="NCBI Taxonomy" id="1156394"/>
    <lineage>
        <taxon>Eukaryota</taxon>
        <taxon>Sar</taxon>
        <taxon>Stramenopiles</taxon>
        <taxon>Oomycota</taxon>
        <taxon>Saprolegniomycetes</taxon>
        <taxon>Saprolegniales</taxon>
        <taxon>Saprolegniaceae</taxon>
        <taxon>Saprolegnia</taxon>
    </lineage>
</organism>